<sequence>MNIEVATVADNMQQIEIVEPDENKDCPTTLPTELRNRIYDFVFPRGFVWLRDLLQRGSNNNPERRTPALCRTSRLLRKEGLAIWRSSNAFQMTSYEDDRDPTINLSCLVHAGFSRIQHIKWISALSVPTSRIVSLPIEVRCVIIELYVTHEHFKVQIETRPVMDPARHGTVLDRYGIRKAAEAKAKGMISMLECLLERELNEGDQQWQEDDEPDWGLTTYLQCPRAGCLSNSRAAGLDNDSFPIERLE</sequence>
<name>A0ACC3NV62_9PEZI</name>
<comment type="caution">
    <text evidence="1">The sequence shown here is derived from an EMBL/GenBank/DDBJ whole genome shotgun (WGS) entry which is preliminary data.</text>
</comment>
<evidence type="ECO:0000313" key="1">
    <source>
        <dbReference type="EMBL" id="KAK3723727.1"/>
    </source>
</evidence>
<protein>
    <submittedName>
        <fullName evidence="1">Uncharacterized protein</fullName>
    </submittedName>
</protein>
<reference evidence="1" key="1">
    <citation type="submission" date="2023-07" db="EMBL/GenBank/DDBJ databases">
        <title>Black Yeasts Isolated from many extreme environments.</title>
        <authorList>
            <person name="Coleine C."/>
            <person name="Stajich J.E."/>
            <person name="Selbmann L."/>
        </authorList>
    </citation>
    <scope>NUCLEOTIDE SEQUENCE</scope>
    <source>
        <strain evidence="1">CCFEE 5714</strain>
    </source>
</reference>
<organism evidence="1 2">
    <name type="scientific">Vermiconidia calcicola</name>
    <dbReference type="NCBI Taxonomy" id="1690605"/>
    <lineage>
        <taxon>Eukaryota</taxon>
        <taxon>Fungi</taxon>
        <taxon>Dikarya</taxon>
        <taxon>Ascomycota</taxon>
        <taxon>Pezizomycotina</taxon>
        <taxon>Dothideomycetes</taxon>
        <taxon>Dothideomycetidae</taxon>
        <taxon>Mycosphaerellales</taxon>
        <taxon>Extremaceae</taxon>
        <taxon>Vermiconidia</taxon>
    </lineage>
</organism>
<evidence type="ECO:0000313" key="2">
    <source>
        <dbReference type="Proteomes" id="UP001281147"/>
    </source>
</evidence>
<dbReference type="Proteomes" id="UP001281147">
    <property type="component" value="Unassembled WGS sequence"/>
</dbReference>
<gene>
    <name evidence="1" type="ORF">LTR37_001608</name>
</gene>
<keyword evidence="2" id="KW-1185">Reference proteome</keyword>
<dbReference type="EMBL" id="JAUTXU010000008">
    <property type="protein sequence ID" value="KAK3723727.1"/>
    <property type="molecule type" value="Genomic_DNA"/>
</dbReference>
<proteinExistence type="predicted"/>
<accession>A0ACC3NV62</accession>